<protein>
    <submittedName>
        <fullName evidence="1">Uncharacterized protein</fullName>
    </submittedName>
</protein>
<dbReference type="PANTHER" id="PTHR31366">
    <property type="entry name" value="UPF0739 PROTEIN C1ORF74"/>
    <property type="match status" value="1"/>
</dbReference>
<dbReference type="PANTHER" id="PTHR31366:SF2">
    <property type="entry name" value="UPF0739 PROTEIN C1ORF74"/>
    <property type="match status" value="1"/>
</dbReference>
<name>A0AAE0BHV7_9CHLO</name>
<keyword evidence="2" id="KW-1185">Reference proteome</keyword>
<dbReference type="Proteomes" id="UP001190700">
    <property type="component" value="Unassembled WGS sequence"/>
</dbReference>
<comment type="caution">
    <text evidence="1">The sequence shown here is derived from an EMBL/GenBank/DDBJ whole genome shotgun (WGS) entry which is preliminary data.</text>
</comment>
<dbReference type="Pfam" id="PF14953">
    <property type="entry name" value="DUF4504"/>
    <property type="match status" value="1"/>
</dbReference>
<evidence type="ECO:0000313" key="1">
    <source>
        <dbReference type="EMBL" id="KAK3235924.1"/>
    </source>
</evidence>
<gene>
    <name evidence="1" type="ORF">CYMTET_53918</name>
</gene>
<dbReference type="InterPro" id="IPR027850">
    <property type="entry name" value="DUF4504"/>
</dbReference>
<reference evidence="1 2" key="1">
    <citation type="journal article" date="2015" name="Genome Biol. Evol.">
        <title>Comparative Genomics of a Bacterivorous Green Alga Reveals Evolutionary Causalities and Consequences of Phago-Mixotrophic Mode of Nutrition.</title>
        <authorList>
            <person name="Burns J.A."/>
            <person name="Paasch A."/>
            <person name="Narechania A."/>
            <person name="Kim E."/>
        </authorList>
    </citation>
    <scope>NUCLEOTIDE SEQUENCE [LARGE SCALE GENOMIC DNA]</scope>
    <source>
        <strain evidence="1 2">PLY_AMNH</strain>
    </source>
</reference>
<accession>A0AAE0BHV7</accession>
<evidence type="ECO:0000313" key="2">
    <source>
        <dbReference type="Proteomes" id="UP001190700"/>
    </source>
</evidence>
<sequence>MQMPDNLGIPVKLLGSFNAVVKDRRLRRVLPQFTQDVRAVLAGIKCVVMLDYVLVPADVMFGELQLIWQATPELDAITVLQIDDTLFLTRRVALEQHLARQVAAVESGRALFLNIDLEEPKISTPGEVASLLPTLRALVGAIQEAPVAMASAECICDAHDPGDDGSGWCGAASRGRKSATSSRCRDKDKGAGAQVFCHWRVIRSHAAGDGKDEQQLARPDWTALPLPTIAGWLLGYPVVYRLSPDRGEAAARYLSNCHLKLYQLEIPVTRSGEAMPPMPARGGGAGASSTPHFDHNLLLVSFSVPVPLLEMPLVHREGVEGASCEASLSDEVDCRARRLQEQLQAAMDQSLEEGGIDPSWGWRTQVMLNVELKGPQCVAL</sequence>
<dbReference type="AlphaFoldDB" id="A0AAE0BHV7"/>
<proteinExistence type="predicted"/>
<dbReference type="EMBL" id="LGRX02035195">
    <property type="protein sequence ID" value="KAK3235924.1"/>
    <property type="molecule type" value="Genomic_DNA"/>
</dbReference>
<organism evidence="1 2">
    <name type="scientific">Cymbomonas tetramitiformis</name>
    <dbReference type="NCBI Taxonomy" id="36881"/>
    <lineage>
        <taxon>Eukaryota</taxon>
        <taxon>Viridiplantae</taxon>
        <taxon>Chlorophyta</taxon>
        <taxon>Pyramimonadophyceae</taxon>
        <taxon>Pyramimonadales</taxon>
        <taxon>Pyramimonadaceae</taxon>
        <taxon>Cymbomonas</taxon>
    </lineage>
</organism>